<dbReference type="Proteomes" id="UP001501469">
    <property type="component" value="Unassembled WGS sequence"/>
</dbReference>
<evidence type="ECO:0000313" key="2">
    <source>
        <dbReference type="EMBL" id="GAA4022845.1"/>
    </source>
</evidence>
<comment type="caution">
    <text evidence="2">The sequence shown here is derived from an EMBL/GenBank/DDBJ whole genome shotgun (WGS) entry which is preliminary data.</text>
</comment>
<protein>
    <submittedName>
        <fullName evidence="2">Uncharacterized protein</fullName>
    </submittedName>
</protein>
<keyword evidence="1" id="KW-1133">Transmembrane helix</keyword>
<proteinExistence type="predicted"/>
<accession>A0ABP7T902</accession>
<dbReference type="EMBL" id="BAABDK010000001">
    <property type="protein sequence ID" value="GAA4022845.1"/>
    <property type="molecule type" value="Genomic_DNA"/>
</dbReference>
<keyword evidence="3" id="KW-1185">Reference proteome</keyword>
<keyword evidence="1" id="KW-0472">Membrane</keyword>
<feature type="transmembrane region" description="Helical" evidence="1">
    <location>
        <begin position="28"/>
        <end position="46"/>
    </location>
</feature>
<sequence length="67" mass="7493">MHNIIRQLSYICTGITTSHYPLDMKKTTALSFSSLLLAGGVAYLAAKLADLDLTFFFHGDDDHQHYC</sequence>
<keyword evidence="1" id="KW-0812">Transmembrane</keyword>
<name>A0ABP7T902_9BACT</name>
<evidence type="ECO:0000256" key="1">
    <source>
        <dbReference type="SAM" id="Phobius"/>
    </source>
</evidence>
<evidence type="ECO:0000313" key="3">
    <source>
        <dbReference type="Proteomes" id="UP001501469"/>
    </source>
</evidence>
<gene>
    <name evidence="2" type="ORF">GCM10022409_03310</name>
</gene>
<organism evidence="2 3">
    <name type="scientific">Hymenobacter glaciei</name>
    <dbReference type="NCBI Taxonomy" id="877209"/>
    <lineage>
        <taxon>Bacteria</taxon>
        <taxon>Pseudomonadati</taxon>
        <taxon>Bacteroidota</taxon>
        <taxon>Cytophagia</taxon>
        <taxon>Cytophagales</taxon>
        <taxon>Hymenobacteraceae</taxon>
        <taxon>Hymenobacter</taxon>
    </lineage>
</organism>
<reference evidence="3" key="1">
    <citation type="journal article" date="2019" name="Int. J. Syst. Evol. Microbiol.">
        <title>The Global Catalogue of Microorganisms (GCM) 10K type strain sequencing project: providing services to taxonomists for standard genome sequencing and annotation.</title>
        <authorList>
            <consortium name="The Broad Institute Genomics Platform"/>
            <consortium name="The Broad Institute Genome Sequencing Center for Infectious Disease"/>
            <person name="Wu L."/>
            <person name="Ma J."/>
        </authorList>
    </citation>
    <scope>NUCLEOTIDE SEQUENCE [LARGE SCALE GENOMIC DNA]</scope>
    <source>
        <strain evidence="3">JCM 17225</strain>
    </source>
</reference>